<proteinExistence type="predicted"/>
<dbReference type="EMBL" id="MCGT01000007">
    <property type="protein sequence ID" value="ORX57968.1"/>
    <property type="molecule type" value="Genomic_DNA"/>
</dbReference>
<dbReference type="PANTHER" id="PTHR31836:SF28">
    <property type="entry name" value="SRCR DOMAIN-CONTAINING PROTEIN-RELATED"/>
    <property type="match status" value="1"/>
</dbReference>
<dbReference type="STRING" id="101127.A0A1X2GNG2"/>
<dbReference type="InterPro" id="IPR036908">
    <property type="entry name" value="RlpA-like_sf"/>
</dbReference>
<evidence type="ECO:0000313" key="3">
    <source>
        <dbReference type="EMBL" id="ORX57968.1"/>
    </source>
</evidence>
<dbReference type="AlphaFoldDB" id="A0A1X2GNG2"/>
<name>A0A1X2GNG2_9FUNG</name>
<accession>A0A1X2GNG2</accession>
<dbReference type="InterPro" id="IPR051477">
    <property type="entry name" value="Expansin_CellWall"/>
</dbReference>
<dbReference type="Gene3D" id="2.40.40.10">
    <property type="entry name" value="RlpA-like domain"/>
    <property type="match status" value="1"/>
</dbReference>
<comment type="caution">
    <text evidence="3">The sequence shown here is derived from an EMBL/GenBank/DDBJ whole genome shotgun (WGS) entry which is preliminary data.</text>
</comment>
<evidence type="ECO:0000256" key="2">
    <source>
        <dbReference type="SAM" id="SignalP"/>
    </source>
</evidence>
<dbReference type="OrthoDB" id="623670at2759"/>
<reference evidence="3 4" key="1">
    <citation type="submission" date="2016-07" db="EMBL/GenBank/DDBJ databases">
        <title>Pervasive Adenine N6-methylation of Active Genes in Fungi.</title>
        <authorList>
            <consortium name="DOE Joint Genome Institute"/>
            <person name="Mondo S.J."/>
            <person name="Dannebaum R.O."/>
            <person name="Kuo R.C."/>
            <person name="Labutti K."/>
            <person name="Haridas S."/>
            <person name="Kuo A."/>
            <person name="Salamov A."/>
            <person name="Ahrendt S.R."/>
            <person name="Lipzen A."/>
            <person name="Sullivan W."/>
            <person name="Andreopoulos W.B."/>
            <person name="Clum A."/>
            <person name="Lindquist E."/>
            <person name="Daum C."/>
            <person name="Ramamoorthy G.K."/>
            <person name="Gryganskyi A."/>
            <person name="Culley D."/>
            <person name="Magnuson J.K."/>
            <person name="James T.Y."/>
            <person name="O'Malley M.A."/>
            <person name="Stajich J.E."/>
            <person name="Spatafora J.W."/>
            <person name="Visel A."/>
            <person name="Grigoriev I.V."/>
        </authorList>
    </citation>
    <scope>NUCLEOTIDE SEQUENCE [LARGE SCALE GENOMIC DNA]</scope>
    <source>
        <strain evidence="3 4">NRRL 3301</strain>
    </source>
</reference>
<evidence type="ECO:0008006" key="5">
    <source>
        <dbReference type="Google" id="ProtNLM"/>
    </source>
</evidence>
<feature type="chain" id="PRO_5012688001" description="RlpA-like protein double-psi beta-barrel domain-containing protein" evidence="2">
    <location>
        <begin position="19"/>
        <end position="133"/>
    </location>
</feature>
<organism evidence="3 4">
    <name type="scientific">Hesseltinella vesiculosa</name>
    <dbReference type="NCBI Taxonomy" id="101127"/>
    <lineage>
        <taxon>Eukaryota</taxon>
        <taxon>Fungi</taxon>
        <taxon>Fungi incertae sedis</taxon>
        <taxon>Mucoromycota</taxon>
        <taxon>Mucoromycotina</taxon>
        <taxon>Mucoromycetes</taxon>
        <taxon>Mucorales</taxon>
        <taxon>Cunninghamellaceae</taxon>
        <taxon>Hesseltinella</taxon>
    </lineage>
</organism>
<dbReference type="CDD" id="cd22191">
    <property type="entry name" value="DPBB_RlpA_EXP_N-like"/>
    <property type="match status" value="1"/>
</dbReference>
<dbReference type="SUPFAM" id="SSF50685">
    <property type="entry name" value="Barwin-like endoglucanases"/>
    <property type="match status" value="1"/>
</dbReference>
<sequence>MKFALITLFSVFVALIAAVPVPRELEKRSSYHGRATWFSPASEGGSTGACGPQENDNSPIVALNHPQYGSMSSVSKWCGKKIRIKGPHGTAIARINDACPECAYGSLDLTPAVFKKVVGNLNIGVGKITWSLA</sequence>
<keyword evidence="1 2" id="KW-0732">Signal</keyword>
<dbReference type="PANTHER" id="PTHR31836">
    <property type="match status" value="1"/>
</dbReference>
<keyword evidence="4" id="KW-1185">Reference proteome</keyword>
<evidence type="ECO:0000313" key="4">
    <source>
        <dbReference type="Proteomes" id="UP000242146"/>
    </source>
</evidence>
<protein>
    <recommendedName>
        <fullName evidence="5">RlpA-like protein double-psi beta-barrel domain-containing protein</fullName>
    </recommendedName>
</protein>
<evidence type="ECO:0000256" key="1">
    <source>
        <dbReference type="ARBA" id="ARBA00022729"/>
    </source>
</evidence>
<gene>
    <name evidence="3" type="ORF">DM01DRAFT_1333647</name>
</gene>
<dbReference type="Proteomes" id="UP000242146">
    <property type="component" value="Unassembled WGS sequence"/>
</dbReference>
<feature type="signal peptide" evidence="2">
    <location>
        <begin position="1"/>
        <end position="18"/>
    </location>
</feature>